<dbReference type="EMBL" id="CP089984">
    <property type="protein sequence ID" value="WXB17522.1"/>
    <property type="molecule type" value="Genomic_DNA"/>
</dbReference>
<protein>
    <submittedName>
        <fullName evidence="2">Dynactin subunit 2</fullName>
    </submittedName>
</protein>
<dbReference type="Proteomes" id="UP001370348">
    <property type="component" value="Chromosome"/>
</dbReference>
<dbReference type="RefSeq" id="WP_394827156.1">
    <property type="nucleotide sequence ID" value="NZ_CP089984.1"/>
</dbReference>
<proteinExistence type="predicted"/>
<keyword evidence="3" id="KW-1185">Reference proteome</keyword>
<feature type="transmembrane region" description="Helical" evidence="1">
    <location>
        <begin position="16"/>
        <end position="35"/>
    </location>
</feature>
<keyword evidence="1" id="KW-0472">Membrane</keyword>
<gene>
    <name evidence="2" type="ORF">LZC94_09615</name>
</gene>
<name>A0ABZ2M3H3_9BACT</name>
<sequence length="261" mass="27735">MGESTKKPSSSLRETVKAATSTLSLAVAGTATLGAVALHSWSVLALGGVAYATLVAWDLASGDPKGSKRKARASILPNPSTLRDPAIRSAMQTLVTSRIALDRVLAETSEEIQANLVLVLASASELEERATKLAARAEAIGSYLGTTDPRVVEEGVRQLAHQIAATRDPEARAQYEAAKKAREEHLGTLMELMHVKERIFASLVTIGATLDALPAKIVRMRALDAATMDAATGTMNEELSRMNDDMQSLEDTLKSLSEVIA</sequence>
<evidence type="ECO:0000313" key="3">
    <source>
        <dbReference type="Proteomes" id="UP001370348"/>
    </source>
</evidence>
<evidence type="ECO:0000256" key="1">
    <source>
        <dbReference type="SAM" id="Phobius"/>
    </source>
</evidence>
<evidence type="ECO:0000313" key="2">
    <source>
        <dbReference type="EMBL" id="WXB17522.1"/>
    </source>
</evidence>
<reference evidence="2 3" key="1">
    <citation type="submission" date="2021-12" db="EMBL/GenBank/DDBJ databases">
        <title>Discovery of the Pendulisporaceae a myxobacterial family with distinct sporulation behavior and unique specialized metabolism.</title>
        <authorList>
            <person name="Garcia R."/>
            <person name="Popoff A."/>
            <person name="Bader C.D."/>
            <person name="Loehr J."/>
            <person name="Walesch S."/>
            <person name="Walt C."/>
            <person name="Boldt J."/>
            <person name="Bunk B."/>
            <person name="Haeckl F.J.F.P.J."/>
            <person name="Gunesch A.P."/>
            <person name="Birkelbach J."/>
            <person name="Nuebel U."/>
            <person name="Pietschmann T."/>
            <person name="Bach T."/>
            <person name="Mueller R."/>
        </authorList>
    </citation>
    <scope>NUCLEOTIDE SEQUENCE [LARGE SCALE GENOMIC DNA]</scope>
    <source>
        <strain evidence="2 3">MSr11954</strain>
    </source>
</reference>
<keyword evidence="1" id="KW-1133">Transmembrane helix</keyword>
<accession>A0ABZ2M3H3</accession>
<keyword evidence="1" id="KW-0812">Transmembrane</keyword>
<organism evidence="2 3">
    <name type="scientific">Pendulispora albinea</name>
    <dbReference type="NCBI Taxonomy" id="2741071"/>
    <lineage>
        <taxon>Bacteria</taxon>
        <taxon>Pseudomonadati</taxon>
        <taxon>Myxococcota</taxon>
        <taxon>Myxococcia</taxon>
        <taxon>Myxococcales</taxon>
        <taxon>Sorangiineae</taxon>
        <taxon>Pendulisporaceae</taxon>
        <taxon>Pendulispora</taxon>
    </lineage>
</organism>